<protein>
    <submittedName>
        <fullName evidence="2">Uncharacterized protein</fullName>
    </submittedName>
</protein>
<evidence type="ECO:0000313" key="3">
    <source>
        <dbReference type="Proteomes" id="UP000738349"/>
    </source>
</evidence>
<dbReference type="EMBL" id="JAGMUV010000004">
    <property type="protein sequence ID" value="KAH7161682.1"/>
    <property type="molecule type" value="Genomic_DNA"/>
</dbReference>
<dbReference type="AlphaFoldDB" id="A0A9P9FH20"/>
<proteinExistence type="predicted"/>
<keyword evidence="1" id="KW-0812">Transmembrane</keyword>
<evidence type="ECO:0000256" key="1">
    <source>
        <dbReference type="SAM" id="Phobius"/>
    </source>
</evidence>
<keyword evidence="1" id="KW-0472">Membrane</keyword>
<evidence type="ECO:0000313" key="2">
    <source>
        <dbReference type="EMBL" id="KAH7161682.1"/>
    </source>
</evidence>
<comment type="caution">
    <text evidence="2">The sequence shown here is derived from an EMBL/GenBank/DDBJ whole genome shotgun (WGS) entry which is preliminary data.</text>
</comment>
<feature type="transmembrane region" description="Helical" evidence="1">
    <location>
        <begin position="153"/>
        <end position="174"/>
    </location>
</feature>
<name>A0A9P9FH20_9HYPO</name>
<organism evidence="2 3">
    <name type="scientific">Dactylonectria macrodidyma</name>
    <dbReference type="NCBI Taxonomy" id="307937"/>
    <lineage>
        <taxon>Eukaryota</taxon>
        <taxon>Fungi</taxon>
        <taxon>Dikarya</taxon>
        <taxon>Ascomycota</taxon>
        <taxon>Pezizomycotina</taxon>
        <taxon>Sordariomycetes</taxon>
        <taxon>Hypocreomycetidae</taxon>
        <taxon>Hypocreales</taxon>
        <taxon>Nectriaceae</taxon>
        <taxon>Dactylonectria</taxon>
    </lineage>
</organism>
<gene>
    <name evidence="2" type="ORF">EDB81DRAFT_785313</name>
</gene>
<dbReference type="Proteomes" id="UP000738349">
    <property type="component" value="Unassembled WGS sequence"/>
</dbReference>
<dbReference type="OrthoDB" id="10301883at2759"/>
<accession>A0A9P9FH20</accession>
<keyword evidence="1" id="KW-1133">Transmembrane helix</keyword>
<keyword evidence="3" id="KW-1185">Reference proteome</keyword>
<reference evidence="2" key="1">
    <citation type="journal article" date="2021" name="Nat. Commun.">
        <title>Genetic determinants of endophytism in the Arabidopsis root mycobiome.</title>
        <authorList>
            <person name="Mesny F."/>
            <person name="Miyauchi S."/>
            <person name="Thiergart T."/>
            <person name="Pickel B."/>
            <person name="Atanasova L."/>
            <person name="Karlsson M."/>
            <person name="Huettel B."/>
            <person name="Barry K.W."/>
            <person name="Haridas S."/>
            <person name="Chen C."/>
            <person name="Bauer D."/>
            <person name="Andreopoulos W."/>
            <person name="Pangilinan J."/>
            <person name="LaButti K."/>
            <person name="Riley R."/>
            <person name="Lipzen A."/>
            <person name="Clum A."/>
            <person name="Drula E."/>
            <person name="Henrissat B."/>
            <person name="Kohler A."/>
            <person name="Grigoriev I.V."/>
            <person name="Martin F.M."/>
            <person name="Hacquard S."/>
        </authorList>
    </citation>
    <scope>NUCLEOTIDE SEQUENCE</scope>
    <source>
        <strain evidence="2">MPI-CAGE-AT-0147</strain>
    </source>
</reference>
<sequence>MSEAIYLDEAKYQDQCRHLTSKELRDEEILHIKRKTSCGWGVWFSLGGAAKTSGIALPIAALQLRRRHLCLRKLEIIKHELLRRSLQPQNVNRLKHEQGNWLFQVLCDPMLEFMELSEPSGVVTVPAVGADSANTITQQRLNSPSFEYEAVKYGLGGLFLAILGYYLATLAVVVTRGYSQK</sequence>